<evidence type="ECO:0000256" key="1">
    <source>
        <dbReference type="ARBA" id="ARBA00006198"/>
    </source>
</evidence>
<dbReference type="HOGENOM" id="CLU_016274_7_0_1"/>
<accession>A0A066V848</accession>
<evidence type="ECO:0000256" key="2">
    <source>
        <dbReference type="ARBA" id="ARBA00012122"/>
    </source>
</evidence>
<dbReference type="AlphaFoldDB" id="A0A066V848"/>
<evidence type="ECO:0000256" key="3">
    <source>
        <dbReference type="ARBA" id="ARBA00014974"/>
    </source>
</evidence>
<feature type="region of interest" description="Disordered" evidence="5">
    <location>
        <begin position="441"/>
        <end position="476"/>
    </location>
</feature>
<dbReference type="Proteomes" id="UP000027361">
    <property type="component" value="Unassembled WGS sequence"/>
</dbReference>
<feature type="region of interest" description="Disordered" evidence="5">
    <location>
        <begin position="139"/>
        <end position="159"/>
    </location>
</feature>
<feature type="compositionally biased region" description="Basic and acidic residues" evidence="5">
    <location>
        <begin position="585"/>
        <end position="599"/>
    </location>
</feature>
<comment type="similarity">
    <text evidence="1">Belongs to the eukaryotic-type N-acetylglucosamine kinase family.</text>
</comment>
<feature type="domain" description="ATPase BadF/BadG/BcrA/BcrD type" evidence="6">
    <location>
        <begin position="29"/>
        <end position="310"/>
    </location>
</feature>
<feature type="compositionally biased region" description="Basic residues" evidence="5">
    <location>
        <begin position="680"/>
        <end position="689"/>
    </location>
</feature>
<dbReference type="RefSeq" id="XP_013240446.1">
    <property type="nucleotide sequence ID" value="XM_013384992.1"/>
</dbReference>
<protein>
    <recommendedName>
        <fullName evidence="3">N-acetyl-D-glucosamine kinase</fullName>
        <ecNumber evidence="2">2.7.1.59</ecNumber>
    </recommendedName>
    <alternativeName>
        <fullName evidence="4">GlcNAc kinase</fullName>
    </alternativeName>
</protein>
<dbReference type="InterPro" id="IPR052519">
    <property type="entry name" value="Euk-type_GlcNAc_Kinase"/>
</dbReference>
<name>A0A066V848_TILAU</name>
<evidence type="ECO:0000256" key="5">
    <source>
        <dbReference type="SAM" id="MobiDB-lite"/>
    </source>
</evidence>
<gene>
    <name evidence="7" type="ORF">K437DRAFT_259725</name>
</gene>
<dbReference type="GeneID" id="25265354"/>
<comment type="caution">
    <text evidence="7">The sequence shown here is derived from an EMBL/GenBank/DDBJ whole genome shotgun (WGS) entry which is preliminary data.</text>
</comment>
<dbReference type="InterPro" id="IPR043129">
    <property type="entry name" value="ATPase_NBD"/>
</dbReference>
<dbReference type="PANTHER" id="PTHR43190">
    <property type="entry name" value="N-ACETYL-D-GLUCOSAMINE KINASE"/>
    <property type="match status" value="1"/>
</dbReference>
<dbReference type="OrthoDB" id="311172at2759"/>
<reference evidence="7 8" key="1">
    <citation type="submission" date="2014-05" db="EMBL/GenBank/DDBJ databases">
        <title>Draft genome sequence of a rare smut relative, Tilletiaria anomala UBC 951.</title>
        <authorList>
            <consortium name="DOE Joint Genome Institute"/>
            <person name="Toome M."/>
            <person name="Kuo A."/>
            <person name="Henrissat B."/>
            <person name="Lipzen A."/>
            <person name="Tritt A."/>
            <person name="Yoshinaga Y."/>
            <person name="Zane M."/>
            <person name="Barry K."/>
            <person name="Grigoriev I.V."/>
            <person name="Spatafora J.W."/>
            <person name="Aimea M.C."/>
        </authorList>
    </citation>
    <scope>NUCLEOTIDE SEQUENCE [LARGE SCALE GENOMIC DNA]</scope>
    <source>
        <strain evidence="7 8">UBC 951</strain>
    </source>
</reference>
<dbReference type="EMBL" id="JMSN01000134">
    <property type="protein sequence ID" value="KDN37666.1"/>
    <property type="molecule type" value="Genomic_DNA"/>
</dbReference>
<organism evidence="7 8">
    <name type="scientific">Tilletiaria anomala (strain ATCC 24038 / CBS 436.72 / UBC 951)</name>
    <dbReference type="NCBI Taxonomy" id="1037660"/>
    <lineage>
        <taxon>Eukaryota</taxon>
        <taxon>Fungi</taxon>
        <taxon>Dikarya</taxon>
        <taxon>Basidiomycota</taxon>
        <taxon>Ustilaginomycotina</taxon>
        <taxon>Exobasidiomycetes</taxon>
        <taxon>Georgefischeriales</taxon>
        <taxon>Tilletiariaceae</taxon>
        <taxon>Tilletiaria</taxon>
    </lineage>
</organism>
<keyword evidence="8" id="KW-1185">Reference proteome</keyword>
<feature type="region of interest" description="Disordered" evidence="5">
    <location>
        <begin position="656"/>
        <end position="738"/>
    </location>
</feature>
<dbReference type="PANTHER" id="PTHR43190:SF3">
    <property type="entry name" value="N-ACETYL-D-GLUCOSAMINE KINASE"/>
    <property type="match status" value="1"/>
</dbReference>
<sequence length="868" mass="90653">MTASTSRPGSPVPVPIPMPSASSRLYLSVDCGGSKTAAAVADGRGVILGRGLGGAANYTDVGLGNFLRSVRNTVDAAMSAVAAHAYTRTAQSPDDEAAIVRDKAMQWSAQSKAWRRHRYTASTGSGTYVHDGGTGACNSVGDGHAAPEPSSFDDEGSGAPRFSLPISNSVLFSSQQQQRHARPPPPPPLIFEAAWFGIAGVDSPADVMRLSPHLASLLSLPHPSPRLIVANDTSLLAAPVHDAAFPGTRTGVVTIAGTGSIVMSYRPDQQGGGLRTIGRAGGFGWLLGDEGSGYAVGRDAVRKVLEQADRERIQRDYAMHASWHEKAPGLQPQPQQQQQAPSSSSPTATAAPGPAAKRLGLAANGSSTFSASYPSTSSATTASLNIPERSLKLADMSHALRDRILQAWGLLSTDGLFNAVYSAASPQLATRVTQAAPRGVNSPVATAKAPPLGDAEGADDNDIGGKAKGTAEPDVPAGSVPIAIPGGNGGAGQGHDTACEQVRLFPTKDSAQLIRAKAPEHIKLDLSERLSSKMLLPPDAPGVDLELERMHSPVPPLSTSRPATPVSSSESEASSSEGTSGAGDARAELGDGLVDDHDHDDDANISNVLAGAAIVGTGTAAARARADALATAHGQQQLPSTRLGSSGIAADITSSSVTTTTTNGHAKDVSLTPTSTTRRLTLRRRHYGRGHGQAGSSDDAKNMDLAATGERAQQQQNHKHTLSNGSAHSQAQAEDLHAHDEWSDSFQARKHRLASLAPIVFHLAFNRDDALSLEILRSQARQIALQILDVVRPDGPSHCHLSTDESVLCMGGSLFGVERYQHLLIQELAKFNVHFARHVFIHDPARGGATALACIWEDKYKQTETAHG</sequence>
<feature type="region of interest" description="Disordered" evidence="5">
    <location>
        <begin position="552"/>
        <end position="599"/>
    </location>
</feature>
<feature type="compositionally biased region" description="Polar residues" evidence="5">
    <location>
        <begin position="711"/>
        <end position="732"/>
    </location>
</feature>
<dbReference type="SUPFAM" id="SSF53067">
    <property type="entry name" value="Actin-like ATPase domain"/>
    <property type="match status" value="3"/>
</dbReference>
<dbReference type="InterPro" id="IPR002731">
    <property type="entry name" value="ATPase_BadF"/>
</dbReference>
<dbReference type="Pfam" id="PF01869">
    <property type="entry name" value="BcrAD_BadFG"/>
    <property type="match status" value="1"/>
</dbReference>
<dbReference type="STRING" id="1037660.A0A066V848"/>
<dbReference type="EC" id="2.7.1.59" evidence="2"/>
<evidence type="ECO:0000256" key="4">
    <source>
        <dbReference type="ARBA" id="ARBA00031123"/>
    </source>
</evidence>
<evidence type="ECO:0000313" key="8">
    <source>
        <dbReference type="Proteomes" id="UP000027361"/>
    </source>
</evidence>
<dbReference type="InParanoid" id="A0A066V848"/>
<proteinExistence type="inferred from homology"/>
<feature type="compositionally biased region" description="Low complexity" evidence="5">
    <location>
        <begin position="670"/>
        <end position="679"/>
    </location>
</feature>
<feature type="region of interest" description="Disordered" evidence="5">
    <location>
        <begin position="325"/>
        <end position="360"/>
    </location>
</feature>
<feature type="compositionally biased region" description="Polar residues" evidence="5">
    <location>
        <begin position="557"/>
        <end position="566"/>
    </location>
</feature>
<dbReference type="GO" id="GO:0045127">
    <property type="term" value="F:N-acetylglucosamine kinase activity"/>
    <property type="evidence" value="ECO:0007669"/>
    <property type="project" value="UniProtKB-EC"/>
</dbReference>
<evidence type="ECO:0000313" key="7">
    <source>
        <dbReference type="EMBL" id="KDN37666.1"/>
    </source>
</evidence>
<feature type="compositionally biased region" description="Low complexity" evidence="5">
    <location>
        <begin position="567"/>
        <end position="584"/>
    </location>
</feature>
<dbReference type="Gene3D" id="3.30.420.40">
    <property type="match status" value="3"/>
</dbReference>
<evidence type="ECO:0000259" key="6">
    <source>
        <dbReference type="Pfam" id="PF01869"/>
    </source>
</evidence>
<feature type="compositionally biased region" description="Low complexity" evidence="5">
    <location>
        <begin position="328"/>
        <end position="356"/>
    </location>
</feature>